<evidence type="ECO:0000313" key="10">
    <source>
        <dbReference type="Proteomes" id="UP001595075"/>
    </source>
</evidence>
<comment type="caution">
    <text evidence="9">The sequence shown here is derived from an EMBL/GenBank/DDBJ whole genome shotgun (WGS) entry which is preliminary data.</text>
</comment>
<protein>
    <recommendedName>
        <fullName evidence="8">Rhodopsin domain-containing protein</fullName>
    </recommendedName>
</protein>
<feature type="transmembrane region" description="Helical" evidence="7">
    <location>
        <begin position="254"/>
        <end position="272"/>
    </location>
</feature>
<feature type="transmembrane region" description="Helical" evidence="7">
    <location>
        <begin position="105"/>
        <end position="122"/>
    </location>
</feature>
<feature type="transmembrane region" description="Helical" evidence="7">
    <location>
        <begin position="49"/>
        <end position="68"/>
    </location>
</feature>
<comment type="subcellular location">
    <subcellularLocation>
        <location evidence="1">Membrane</location>
        <topology evidence="1">Multi-pass membrane protein</topology>
    </subcellularLocation>
</comment>
<sequence length="434" mass="48114">MGDFDPAFVHSLAVQSWTLYGIGILLIIVRTYSRIHRVGARGLQLDDYLMLLAGGFYTALVVCLNVISGGGGSNLYPPGSFETFTPQNIQDRIKGSKIVIISEQAMLNVIYTIKACMLIMFTRLTLGLQVQRMVVYLAIYVAIGWVATEIAFFTACTPFSGYWAMPPPNPQCTTLEHYAIIQACFNISSDVLMLCIPLPLITKLNIPLKQKSVLLVIFSMGIFVVLAAVLTKVFNLSNIWDPSYMLWYTREASVAIYVSNLPMIWPLLREWFPSLKALTPGQRSSSKNLGYGPGGGRPRTTTIAGRHLSGGFGGKRLSDGGIVTTILAKGESTEELSTGNEDTELGIVRGKDEWEKTPTRRGDDESWDRNEHLGDHGGIHMTTTVVVSVTEENKHVGEQRVMNPGPLVMGRSTDLEEVPRPSYDWDYEHNKSRR</sequence>
<dbReference type="Pfam" id="PF20684">
    <property type="entry name" value="Fung_rhodopsin"/>
    <property type="match status" value="1"/>
</dbReference>
<evidence type="ECO:0000256" key="1">
    <source>
        <dbReference type="ARBA" id="ARBA00004141"/>
    </source>
</evidence>
<evidence type="ECO:0000256" key="7">
    <source>
        <dbReference type="SAM" id="Phobius"/>
    </source>
</evidence>
<comment type="similarity">
    <text evidence="5">Belongs to the SAT4 family.</text>
</comment>
<dbReference type="Proteomes" id="UP001595075">
    <property type="component" value="Unassembled WGS sequence"/>
</dbReference>
<keyword evidence="10" id="KW-1185">Reference proteome</keyword>
<keyword evidence="4 7" id="KW-0472">Membrane</keyword>
<name>A0ABR4CJM0_9HELO</name>
<feature type="transmembrane region" description="Helical" evidence="7">
    <location>
        <begin position="134"/>
        <end position="160"/>
    </location>
</feature>
<feature type="region of interest" description="Disordered" evidence="6">
    <location>
        <begin position="354"/>
        <end position="377"/>
    </location>
</feature>
<feature type="domain" description="Rhodopsin" evidence="8">
    <location>
        <begin position="30"/>
        <end position="269"/>
    </location>
</feature>
<dbReference type="EMBL" id="JAZHXI010000007">
    <property type="protein sequence ID" value="KAL2070108.1"/>
    <property type="molecule type" value="Genomic_DNA"/>
</dbReference>
<dbReference type="InterPro" id="IPR049326">
    <property type="entry name" value="Rhodopsin_dom_fungi"/>
</dbReference>
<organism evidence="9 10">
    <name type="scientific">Oculimacula yallundae</name>
    <dbReference type="NCBI Taxonomy" id="86028"/>
    <lineage>
        <taxon>Eukaryota</taxon>
        <taxon>Fungi</taxon>
        <taxon>Dikarya</taxon>
        <taxon>Ascomycota</taxon>
        <taxon>Pezizomycotina</taxon>
        <taxon>Leotiomycetes</taxon>
        <taxon>Helotiales</taxon>
        <taxon>Ploettnerulaceae</taxon>
        <taxon>Oculimacula</taxon>
    </lineage>
</organism>
<evidence type="ECO:0000313" key="9">
    <source>
        <dbReference type="EMBL" id="KAL2070108.1"/>
    </source>
</evidence>
<proteinExistence type="inferred from homology"/>
<feature type="transmembrane region" description="Helical" evidence="7">
    <location>
        <begin position="213"/>
        <end position="234"/>
    </location>
</feature>
<accession>A0ABR4CJM0</accession>
<feature type="region of interest" description="Disordered" evidence="6">
    <location>
        <begin position="280"/>
        <end position="304"/>
    </location>
</feature>
<keyword evidence="3 7" id="KW-1133">Transmembrane helix</keyword>
<evidence type="ECO:0000256" key="5">
    <source>
        <dbReference type="ARBA" id="ARBA00038359"/>
    </source>
</evidence>
<reference evidence="9 10" key="1">
    <citation type="journal article" date="2024" name="Commun. Biol.">
        <title>Comparative genomic analysis of thermophilic fungi reveals convergent evolutionary adaptations and gene losses.</title>
        <authorList>
            <person name="Steindorff A.S."/>
            <person name="Aguilar-Pontes M.V."/>
            <person name="Robinson A.J."/>
            <person name="Andreopoulos B."/>
            <person name="LaButti K."/>
            <person name="Kuo A."/>
            <person name="Mondo S."/>
            <person name="Riley R."/>
            <person name="Otillar R."/>
            <person name="Haridas S."/>
            <person name="Lipzen A."/>
            <person name="Grimwood J."/>
            <person name="Schmutz J."/>
            <person name="Clum A."/>
            <person name="Reid I.D."/>
            <person name="Moisan M.C."/>
            <person name="Butler G."/>
            <person name="Nguyen T.T.M."/>
            <person name="Dewar K."/>
            <person name="Conant G."/>
            <person name="Drula E."/>
            <person name="Henrissat B."/>
            <person name="Hansel C."/>
            <person name="Singer S."/>
            <person name="Hutchinson M.I."/>
            <person name="de Vries R.P."/>
            <person name="Natvig D.O."/>
            <person name="Powell A.J."/>
            <person name="Tsang A."/>
            <person name="Grigoriev I.V."/>
        </authorList>
    </citation>
    <scope>NUCLEOTIDE SEQUENCE [LARGE SCALE GENOMIC DNA]</scope>
    <source>
        <strain evidence="9 10">CBS 494.80</strain>
    </source>
</reference>
<evidence type="ECO:0000256" key="3">
    <source>
        <dbReference type="ARBA" id="ARBA00022989"/>
    </source>
</evidence>
<evidence type="ECO:0000256" key="4">
    <source>
        <dbReference type="ARBA" id="ARBA00023136"/>
    </source>
</evidence>
<dbReference type="PANTHER" id="PTHR33048:SF149">
    <property type="entry name" value="UBID FAMILY DECARBOXYLASE"/>
    <property type="match status" value="1"/>
</dbReference>
<feature type="region of interest" description="Disordered" evidence="6">
    <location>
        <begin position="401"/>
        <end position="434"/>
    </location>
</feature>
<dbReference type="InterPro" id="IPR052337">
    <property type="entry name" value="SAT4-like"/>
</dbReference>
<dbReference type="PANTHER" id="PTHR33048">
    <property type="entry name" value="PTH11-LIKE INTEGRAL MEMBRANE PROTEIN (AFU_ORTHOLOGUE AFUA_5G11245)"/>
    <property type="match status" value="1"/>
</dbReference>
<feature type="transmembrane region" description="Helical" evidence="7">
    <location>
        <begin position="12"/>
        <end position="29"/>
    </location>
</feature>
<keyword evidence="2 7" id="KW-0812">Transmembrane</keyword>
<evidence type="ECO:0000259" key="8">
    <source>
        <dbReference type="Pfam" id="PF20684"/>
    </source>
</evidence>
<gene>
    <name evidence="9" type="ORF">VTL71DRAFT_14788</name>
</gene>
<feature type="transmembrane region" description="Helical" evidence="7">
    <location>
        <begin position="180"/>
        <end position="201"/>
    </location>
</feature>
<evidence type="ECO:0000256" key="6">
    <source>
        <dbReference type="SAM" id="MobiDB-lite"/>
    </source>
</evidence>
<evidence type="ECO:0000256" key="2">
    <source>
        <dbReference type="ARBA" id="ARBA00022692"/>
    </source>
</evidence>